<organism evidence="1 2">
    <name type="scientific">Croceimicrobium hydrocarbonivorans</name>
    <dbReference type="NCBI Taxonomy" id="2761580"/>
    <lineage>
        <taxon>Bacteria</taxon>
        <taxon>Pseudomonadati</taxon>
        <taxon>Bacteroidota</taxon>
        <taxon>Flavobacteriia</taxon>
        <taxon>Flavobacteriales</taxon>
        <taxon>Owenweeksiaceae</taxon>
        <taxon>Croceimicrobium</taxon>
    </lineage>
</organism>
<dbReference type="KEGG" id="chyd:H4K34_07350"/>
<dbReference type="Proteomes" id="UP000516305">
    <property type="component" value="Chromosome"/>
</dbReference>
<dbReference type="AlphaFoldDB" id="A0A7H0VIU9"/>
<accession>A0A7H0VIU9</accession>
<reference evidence="1 2" key="1">
    <citation type="submission" date="2020-08" db="EMBL/GenBank/DDBJ databases">
        <title>Croceimicrobium hydrocarbonivorans gen. nov., sp. nov., a novel marine bacterium isolated from a bacterial consortium that degrades polyethylene terephthalate.</title>
        <authorList>
            <person name="Liu R."/>
        </authorList>
    </citation>
    <scope>NUCLEOTIDE SEQUENCE [LARGE SCALE GENOMIC DNA]</scope>
    <source>
        <strain evidence="1 2">A20-9</strain>
    </source>
</reference>
<gene>
    <name evidence="1" type="ORF">H4K34_07350</name>
</gene>
<keyword evidence="2" id="KW-1185">Reference proteome</keyword>
<evidence type="ECO:0000313" key="2">
    <source>
        <dbReference type="Proteomes" id="UP000516305"/>
    </source>
</evidence>
<evidence type="ECO:0008006" key="3">
    <source>
        <dbReference type="Google" id="ProtNLM"/>
    </source>
</evidence>
<dbReference type="EMBL" id="CP060139">
    <property type="protein sequence ID" value="QNR25647.1"/>
    <property type="molecule type" value="Genomic_DNA"/>
</dbReference>
<sequence>MIKARIFLLCLSLGLLSCKKEEETSYLEKYTGTYIGGGLVGGGDVITGSSYKYSDAIVKISKGSGDSSLNFRIDYDSRDVYILKDIKIHSSGEGLYDWDGGSLYGTLQYHFDGDSLHFIHNQNAGMGAWNRRYFDGRR</sequence>
<protein>
    <recommendedName>
        <fullName evidence="3">Lipoprotein</fullName>
    </recommendedName>
</protein>
<dbReference type="PROSITE" id="PS51257">
    <property type="entry name" value="PROKAR_LIPOPROTEIN"/>
    <property type="match status" value="1"/>
</dbReference>
<proteinExistence type="predicted"/>
<name>A0A7H0VIU9_9FLAO</name>
<evidence type="ECO:0000313" key="1">
    <source>
        <dbReference type="EMBL" id="QNR25647.1"/>
    </source>
</evidence>
<dbReference type="RefSeq" id="WP_210760173.1">
    <property type="nucleotide sequence ID" value="NZ_CP060139.1"/>
</dbReference>